<sequence>MKLSILFYGPLMALILSTMVIAPGPAPRCPTCEVKAILLPPEVRIRLKLPLQDRCGYVGLKGSRCPVADRDKSYYACPRCITGTRIDDRYMNPVFRKNKHGTAKSCHPGHTEWVDGAEYDVPKAERVLPYFDFLGLDQGTSSSSYR</sequence>
<name>A0ABY7CEN3_9BASI</name>
<dbReference type="EMBL" id="CP110423">
    <property type="protein sequence ID" value="WAQ82942.1"/>
    <property type="molecule type" value="Genomic_DNA"/>
</dbReference>
<evidence type="ECO:0000313" key="3">
    <source>
        <dbReference type="Proteomes" id="UP001164743"/>
    </source>
</evidence>
<dbReference type="GeneID" id="77808158"/>
<feature type="signal peptide" evidence="1">
    <location>
        <begin position="1"/>
        <end position="22"/>
    </location>
</feature>
<evidence type="ECO:0000313" key="2">
    <source>
        <dbReference type="EMBL" id="WAQ82942.1"/>
    </source>
</evidence>
<accession>A0ABY7CEN3</accession>
<evidence type="ECO:0008006" key="4">
    <source>
        <dbReference type="Google" id="ProtNLM"/>
    </source>
</evidence>
<protein>
    <recommendedName>
        <fullName evidence="4">Secreted protein</fullName>
    </recommendedName>
</protein>
<gene>
    <name evidence="2" type="ORF">PtA15_3A307</name>
</gene>
<reference evidence="2" key="1">
    <citation type="submission" date="2022-10" db="EMBL/GenBank/DDBJ databases">
        <title>Puccinia triticina Genome sequencing and assembly.</title>
        <authorList>
            <person name="Li C."/>
        </authorList>
    </citation>
    <scope>NUCLEOTIDE SEQUENCE</scope>
    <source>
        <strain evidence="2">Pt15</strain>
    </source>
</reference>
<dbReference type="RefSeq" id="XP_053018497.1">
    <property type="nucleotide sequence ID" value="XM_053167263.1"/>
</dbReference>
<keyword evidence="1" id="KW-0732">Signal</keyword>
<proteinExistence type="predicted"/>
<organism evidence="2 3">
    <name type="scientific">Puccinia triticina</name>
    <dbReference type="NCBI Taxonomy" id="208348"/>
    <lineage>
        <taxon>Eukaryota</taxon>
        <taxon>Fungi</taxon>
        <taxon>Dikarya</taxon>
        <taxon>Basidiomycota</taxon>
        <taxon>Pucciniomycotina</taxon>
        <taxon>Pucciniomycetes</taxon>
        <taxon>Pucciniales</taxon>
        <taxon>Pucciniaceae</taxon>
        <taxon>Puccinia</taxon>
    </lineage>
</organism>
<feature type="chain" id="PRO_5045858517" description="Secreted protein" evidence="1">
    <location>
        <begin position="23"/>
        <end position="146"/>
    </location>
</feature>
<dbReference type="Proteomes" id="UP001164743">
    <property type="component" value="Chromosome 3A"/>
</dbReference>
<evidence type="ECO:0000256" key="1">
    <source>
        <dbReference type="SAM" id="SignalP"/>
    </source>
</evidence>
<keyword evidence="3" id="KW-1185">Reference proteome</keyword>